<name>A0ACB8RXB5_9AGAM</name>
<dbReference type="EMBL" id="MU275880">
    <property type="protein sequence ID" value="KAI0048909.1"/>
    <property type="molecule type" value="Genomic_DNA"/>
</dbReference>
<accession>A0ACB8RXB5</accession>
<dbReference type="Proteomes" id="UP000814033">
    <property type="component" value="Unassembled WGS sequence"/>
</dbReference>
<reference evidence="1" key="1">
    <citation type="submission" date="2021-02" db="EMBL/GenBank/DDBJ databases">
        <authorList>
            <consortium name="DOE Joint Genome Institute"/>
            <person name="Ahrendt S."/>
            <person name="Looney B.P."/>
            <person name="Miyauchi S."/>
            <person name="Morin E."/>
            <person name="Drula E."/>
            <person name="Courty P.E."/>
            <person name="Chicoki N."/>
            <person name="Fauchery L."/>
            <person name="Kohler A."/>
            <person name="Kuo A."/>
            <person name="Labutti K."/>
            <person name="Pangilinan J."/>
            <person name="Lipzen A."/>
            <person name="Riley R."/>
            <person name="Andreopoulos W."/>
            <person name="He G."/>
            <person name="Johnson J."/>
            <person name="Barry K.W."/>
            <person name="Grigoriev I.V."/>
            <person name="Nagy L."/>
            <person name="Hibbett D."/>
            <person name="Henrissat B."/>
            <person name="Matheny P.B."/>
            <person name="Labbe J."/>
            <person name="Martin F."/>
        </authorList>
    </citation>
    <scope>NUCLEOTIDE SEQUENCE</scope>
    <source>
        <strain evidence="1">FP105234-sp</strain>
    </source>
</reference>
<protein>
    <submittedName>
        <fullName evidence="1">Uncharacterized protein</fullName>
    </submittedName>
</protein>
<evidence type="ECO:0000313" key="1">
    <source>
        <dbReference type="EMBL" id="KAI0048909.1"/>
    </source>
</evidence>
<reference evidence="1" key="2">
    <citation type="journal article" date="2022" name="New Phytol.">
        <title>Evolutionary transition to the ectomycorrhizal habit in the genomes of a hyperdiverse lineage of mushroom-forming fungi.</title>
        <authorList>
            <person name="Looney B."/>
            <person name="Miyauchi S."/>
            <person name="Morin E."/>
            <person name="Drula E."/>
            <person name="Courty P.E."/>
            <person name="Kohler A."/>
            <person name="Kuo A."/>
            <person name="LaButti K."/>
            <person name="Pangilinan J."/>
            <person name="Lipzen A."/>
            <person name="Riley R."/>
            <person name="Andreopoulos W."/>
            <person name="He G."/>
            <person name="Johnson J."/>
            <person name="Nolan M."/>
            <person name="Tritt A."/>
            <person name="Barry K.W."/>
            <person name="Grigoriev I.V."/>
            <person name="Nagy L.G."/>
            <person name="Hibbett D."/>
            <person name="Henrissat B."/>
            <person name="Matheny P.B."/>
            <person name="Labbe J."/>
            <person name="Martin F.M."/>
        </authorList>
    </citation>
    <scope>NUCLEOTIDE SEQUENCE</scope>
    <source>
        <strain evidence="1">FP105234-sp</strain>
    </source>
</reference>
<sequence>MTMEPMTPTDSQFTLVDRDVADHDGSWLRTVVERIVADSHRAFADRAALETEVTLNILALARQELAKPSTTSPIERTGKEPPAEIYEETRESRLRRREELVGWREEELEWKMKHVDRREEHAKLRDENARRRDTESMRREKEVSMREAQLREREAELKPRHDAVLALQTELEEKGICGPSARPTREAKNKADTEALAAQEKEIGDMRAKCKADEEASAKREAECAARLKVVEAQEAKNKADAEAAENALKAASAREKANEAKQVQLNQIVIDIARQTEEAERREVELAKRELEAGEREESLIRRQKEMLAREARARVPATAHETEIQAATANTDRGEVTMTGAEEKYTKDAVEKVAEGETEGQAVKDATVEGVDELATEANSLPEAAFKSEIDEAKKARDEETERRQAQAEKSTADLHVWMNAMRANWKR</sequence>
<organism evidence="1 2">
    <name type="scientific">Auriscalpium vulgare</name>
    <dbReference type="NCBI Taxonomy" id="40419"/>
    <lineage>
        <taxon>Eukaryota</taxon>
        <taxon>Fungi</taxon>
        <taxon>Dikarya</taxon>
        <taxon>Basidiomycota</taxon>
        <taxon>Agaricomycotina</taxon>
        <taxon>Agaricomycetes</taxon>
        <taxon>Russulales</taxon>
        <taxon>Auriscalpiaceae</taxon>
        <taxon>Auriscalpium</taxon>
    </lineage>
</organism>
<comment type="caution">
    <text evidence="1">The sequence shown here is derived from an EMBL/GenBank/DDBJ whole genome shotgun (WGS) entry which is preliminary data.</text>
</comment>
<proteinExistence type="predicted"/>
<evidence type="ECO:0000313" key="2">
    <source>
        <dbReference type="Proteomes" id="UP000814033"/>
    </source>
</evidence>
<keyword evidence="2" id="KW-1185">Reference proteome</keyword>
<gene>
    <name evidence="1" type="ORF">FA95DRAFT_1604866</name>
</gene>